<gene>
    <name evidence="2" type="primary">tsaB</name>
    <name evidence="2" type="ORF">PML95_06100</name>
</gene>
<dbReference type="InterPro" id="IPR043129">
    <property type="entry name" value="ATPase_NBD"/>
</dbReference>
<feature type="domain" description="Gcp-like" evidence="1">
    <location>
        <begin position="32"/>
        <end position="226"/>
    </location>
</feature>
<dbReference type="CDD" id="cd24032">
    <property type="entry name" value="ASKHA_NBD_TsaB"/>
    <property type="match status" value="1"/>
</dbReference>
<organism evidence="2 3">
    <name type="scientific">Vagococcus lutrae</name>
    <dbReference type="NCBI Taxonomy" id="81947"/>
    <lineage>
        <taxon>Bacteria</taxon>
        <taxon>Bacillati</taxon>
        <taxon>Bacillota</taxon>
        <taxon>Bacilli</taxon>
        <taxon>Lactobacillales</taxon>
        <taxon>Enterococcaceae</taxon>
        <taxon>Vagococcus</taxon>
    </lineage>
</organism>
<dbReference type="GO" id="GO:0002949">
    <property type="term" value="P:tRNA threonylcarbamoyladenosine modification"/>
    <property type="evidence" value="ECO:0007669"/>
    <property type="project" value="InterPro"/>
</dbReference>
<proteinExistence type="predicted"/>
<reference evidence="2" key="1">
    <citation type="submission" date="2023-01" db="EMBL/GenBank/DDBJ databases">
        <title>Oxazolidinone resistance genes in florfenicol resistant enterococci from beef cattle and veal calves at slaughter.</title>
        <authorList>
            <person name="Biggel M."/>
        </authorList>
    </citation>
    <scope>NUCLEOTIDE SEQUENCE</scope>
    <source>
        <strain evidence="2">K204-1</strain>
    </source>
</reference>
<accession>A0AAE9XD51</accession>
<dbReference type="GO" id="GO:0061711">
    <property type="term" value="F:tRNA N(6)-L-threonylcarbamoyladenine synthase activity"/>
    <property type="evidence" value="ECO:0007669"/>
    <property type="project" value="UniProtKB-EC"/>
</dbReference>
<dbReference type="InterPro" id="IPR022496">
    <property type="entry name" value="T6A_TsaB"/>
</dbReference>
<dbReference type="GO" id="GO:0005829">
    <property type="term" value="C:cytosol"/>
    <property type="evidence" value="ECO:0007669"/>
    <property type="project" value="TreeGrafter"/>
</dbReference>
<dbReference type="SUPFAM" id="SSF53067">
    <property type="entry name" value="Actin-like ATPase domain"/>
    <property type="match status" value="2"/>
</dbReference>
<dbReference type="NCBIfam" id="TIGR03725">
    <property type="entry name" value="T6A_YeaZ"/>
    <property type="match status" value="1"/>
</dbReference>
<dbReference type="EC" id="2.3.1.234" evidence="2"/>
<dbReference type="AlphaFoldDB" id="A0AAE9XD51"/>
<dbReference type="RefSeq" id="WP_272163057.1">
    <property type="nucleotide sequence ID" value="NZ_CP116507.1"/>
</dbReference>
<dbReference type="PANTHER" id="PTHR11735:SF11">
    <property type="entry name" value="TRNA THREONYLCARBAMOYLADENOSINE BIOSYNTHESIS PROTEIN TSAB"/>
    <property type="match status" value="1"/>
</dbReference>
<evidence type="ECO:0000259" key="1">
    <source>
        <dbReference type="Pfam" id="PF00814"/>
    </source>
</evidence>
<dbReference type="InterPro" id="IPR000905">
    <property type="entry name" value="Gcp-like_dom"/>
</dbReference>
<dbReference type="Proteomes" id="UP001179600">
    <property type="component" value="Chromosome"/>
</dbReference>
<dbReference type="Pfam" id="PF00814">
    <property type="entry name" value="TsaD"/>
    <property type="match status" value="1"/>
</dbReference>
<keyword evidence="2" id="KW-0012">Acyltransferase</keyword>
<name>A0AAE9XD51_9ENTE</name>
<dbReference type="PANTHER" id="PTHR11735">
    <property type="entry name" value="TRNA N6-ADENOSINE THREONYLCARBAMOYLTRANSFERASE"/>
    <property type="match status" value="1"/>
</dbReference>
<dbReference type="EMBL" id="CP116507">
    <property type="protein sequence ID" value="WCG21973.1"/>
    <property type="molecule type" value="Genomic_DNA"/>
</dbReference>
<keyword evidence="2" id="KW-0808">Transferase</keyword>
<evidence type="ECO:0000313" key="2">
    <source>
        <dbReference type="EMBL" id="WCG21973.1"/>
    </source>
</evidence>
<dbReference type="Gene3D" id="3.30.420.40">
    <property type="match status" value="2"/>
</dbReference>
<protein>
    <submittedName>
        <fullName evidence="2">tRNA (Adenosine(37)-N6)-threonylcarbamoyltransferase complex dimerization subunit type 1 TsaB</fullName>
        <ecNumber evidence="2">2.3.1.234</ecNumber>
    </submittedName>
</protein>
<sequence length="241" mass="27065">MKTLAIDTANQSFSVAILEEVKLLAEYRSTIKKTHSARLMPAVEWLMKEIGMKPHEIERIVVSKGPGSYTGLRIGVTTAKTLAWTLNCELVAVSSLKAIAANSMPKSDSLIVPLINARRENVYSGAYRWVDGELKMVLEDRHVGLSSWLEELLACETPIIFIGEDVSLFADTIRNAYQNGDVTYEFSDNVLSAASMARVANNESKVEDVHQFVPTYLKRVEAEEKWLETHEEQIDNYVKKI</sequence>
<evidence type="ECO:0000313" key="3">
    <source>
        <dbReference type="Proteomes" id="UP001179600"/>
    </source>
</evidence>